<accession>A0AA88YLM8</accession>
<reference evidence="3" key="1">
    <citation type="submission" date="2019-08" db="EMBL/GenBank/DDBJ databases">
        <title>The improved chromosome-level genome for the pearl oyster Pinctada fucata martensii using PacBio sequencing and Hi-C.</title>
        <authorList>
            <person name="Zheng Z."/>
        </authorList>
    </citation>
    <scope>NUCLEOTIDE SEQUENCE</scope>
    <source>
        <strain evidence="3">ZZ-2019</strain>
        <tissue evidence="3">Adductor muscle</tissue>
    </source>
</reference>
<gene>
    <name evidence="3" type="ORF">FSP39_003901</name>
</gene>
<dbReference type="AlphaFoldDB" id="A0AA88YLM8"/>
<feature type="compositionally biased region" description="Basic and acidic residues" evidence="2">
    <location>
        <begin position="386"/>
        <end position="419"/>
    </location>
</feature>
<name>A0AA88YLM8_PINIB</name>
<evidence type="ECO:0000313" key="3">
    <source>
        <dbReference type="EMBL" id="KAK3108241.1"/>
    </source>
</evidence>
<protein>
    <submittedName>
        <fullName evidence="3">Uncharacterized protein</fullName>
    </submittedName>
</protein>
<dbReference type="EMBL" id="VSWD01000001">
    <property type="protein sequence ID" value="KAK3108241.1"/>
    <property type="molecule type" value="Genomic_DNA"/>
</dbReference>
<feature type="region of interest" description="Disordered" evidence="2">
    <location>
        <begin position="386"/>
        <end position="422"/>
    </location>
</feature>
<feature type="region of interest" description="Disordered" evidence="2">
    <location>
        <begin position="530"/>
        <end position="608"/>
    </location>
</feature>
<sequence>MGKLDRKLNSSATWSTNSIESVILFKSNDTSKWLNDKSETEQEEIIKDARSNTKPFLKNINQRKKTLLQKCIGNIREKQKALKEKKAKQKMQSEKAEEHVKNKGFWSNEEEIERNITLLKTKKEKISVMKHQISLYKTLHSVQSEDKKYLNFSHKGKQFDIAKLKENLLILIKKYNNEPSTPSVTTRLQQNPEIFINKCFNHVWTIENGQDETWKGRIMSQNSGTFNVKFWLEEENNIDDEEFELTVEELITDIDEGNLTFYKLSRHPKKFAFVLFDHDGLTFLVETKRLQQVQGHGTANYSVGQQFLLDFDGKPCLVEILALSDSLTVLDQFEETWESCDRAFSITLLQASRSEETGRRRKHGGYLQVKGNQDQVDSVVVTADVHEPPADDNQRRNETNTEARDSTGNKHSDSNEDQRGNGNTVTVLFEGAAEENPVMATPHRQPGYTGDMSQDEQDLVTATMTEWGNNKRSTGTMTDPVITLSSVEELDRKTVEISQDQFKQLLSNQEALQKQVSEILKVMRSEIRQPPATQPIPETVVAATPTTAESDEATPARNKSTTEEEASSTAGQDDLPTLIRPTRRETTDPSQVVEGSSTFEENESHNQSVLATPSINGRLSVEGAAETPGFLMDVEPLSPVNDREESPITCIAGDPVHVSFEGSTPAVVQDLYVVNVTTCETPATRTDEASPVITIETPATRTDDTPATRTDGTPATRTDDTPATRTDGTPATRTDDTPATRTDGTPATRTDDTPATRTDGTPATRTDGTPATRTDDTPATRTDDTPPIIPDETLATRTMPKTTNKVLQKLTQYSPQKLIREVNKKTDIVKGPYEFHIARKKICETNQDANNPGNFLWHLTKEFYEDRELVGKNFMGRKGREGLSPRRRKAVSRAYVEIYGSATDSFSKAINAVNNGIRALKFKQKKLF</sequence>
<evidence type="ECO:0000256" key="1">
    <source>
        <dbReference type="SAM" id="Coils"/>
    </source>
</evidence>
<feature type="compositionally biased region" description="Basic and acidic residues" evidence="2">
    <location>
        <begin position="773"/>
        <end position="784"/>
    </location>
</feature>
<feature type="compositionally biased region" description="Low complexity" evidence="2">
    <location>
        <begin position="723"/>
        <end position="732"/>
    </location>
</feature>
<feature type="compositionally biased region" description="Low complexity" evidence="2">
    <location>
        <begin position="755"/>
        <end position="772"/>
    </location>
</feature>
<dbReference type="Proteomes" id="UP001186944">
    <property type="component" value="Unassembled WGS sequence"/>
</dbReference>
<proteinExistence type="predicted"/>
<comment type="caution">
    <text evidence="3">The sequence shown here is derived from an EMBL/GenBank/DDBJ whole genome shotgun (WGS) entry which is preliminary data.</text>
</comment>
<feature type="region of interest" description="Disordered" evidence="2">
    <location>
        <begin position="434"/>
        <end position="453"/>
    </location>
</feature>
<feature type="region of interest" description="Disordered" evidence="2">
    <location>
        <begin position="684"/>
        <end position="792"/>
    </location>
</feature>
<feature type="compositionally biased region" description="Low complexity" evidence="2">
    <location>
        <begin position="739"/>
        <end position="748"/>
    </location>
</feature>
<keyword evidence="1" id="KW-0175">Coiled coil</keyword>
<feature type="coiled-coil region" evidence="1">
    <location>
        <begin position="68"/>
        <end position="99"/>
    </location>
</feature>
<feature type="compositionally biased region" description="Polar residues" evidence="2">
    <location>
        <begin position="588"/>
        <end position="608"/>
    </location>
</feature>
<feature type="region of interest" description="Disordered" evidence="2">
    <location>
        <begin position="354"/>
        <end position="373"/>
    </location>
</feature>
<organism evidence="3 4">
    <name type="scientific">Pinctada imbricata</name>
    <name type="common">Atlantic pearl-oyster</name>
    <name type="synonym">Pinctada martensii</name>
    <dbReference type="NCBI Taxonomy" id="66713"/>
    <lineage>
        <taxon>Eukaryota</taxon>
        <taxon>Metazoa</taxon>
        <taxon>Spiralia</taxon>
        <taxon>Lophotrochozoa</taxon>
        <taxon>Mollusca</taxon>
        <taxon>Bivalvia</taxon>
        <taxon>Autobranchia</taxon>
        <taxon>Pteriomorphia</taxon>
        <taxon>Pterioida</taxon>
        <taxon>Pterioidea</taxon>
        <taxon>Pteriidae</taxon>
        <taxon>Pinctada</taxon>
    </lineage>
</organism>
<evidence type="ECO:0000313" key="4">
    <source>
        <dbReference type="Proteomes" id="UP001186944"/>
    </source>
</evidence>
<feature type="compositionally biased region" description="Low complexity" evidence="2">
    <location>
        <begin position="707"/>
        <end position="716"/>
    </location>
</feature>
<feature type="compositionally biased region" description="Low complexity" evidence="2">
    <location>
        <begin position="537"/>
        <end position="548"/>
    </location>
</feature>
<evidence type="ECO:0000256" key="2">
    <source>
        <dbReference type="SAM" id="MobiDB-lite"/>
    </source>
</evidence>
<keyword evidence="4" id="KW-1185">Reference proteome</keyword>